<proteinExistence type="predicted"/>
<dbReference type="Pfam" id="PF00400">
    <property type="entry name" value="WD40"/>
    <property type="match status" value="1"/>
</dbReference>
<feature type="coiled-coil region" evidence="2">
    <location>
        <begin position="39"/>
        <end position="76"/>
    </location>
</feature>
<keyword evidence="1" id="KW-0853">WD repeat</keyword>
<reference evidence="4" key="1">
    <citation type="submission" date="2014-11" db="EMBL/GenBank/DDBJ databases">
        <authorList>
            <person name="Otto D Thomas"/>
            <person name="Naeem Raeece"/>
        </authorList>
    </citation>
    <scope>NUCLEOTIDE SEQUENCE</scope>
</reference>
<evidence type="ECO:0000313" key="4">
    <source>
        <dbReference type="EMBL" id="CEM52506.1"/>
    </source>
</evidence>
<keyword evidence="2" id="KW-0175">Coiled coil</keyword>
<feature type="compositionally biased region" description="Basic and acidic residues" evidence="3">
    <location>
        <begin position="668"/>
        <end position="688"/>
    </location>
</feature>
<dbReference type="VEuPathDB" id="CryptoDB:Cvel_11320"/>
<evidence type="ECO:0000256" key="1">
    <source>
        <dbReference type="PROSITE-ProRule" id="PRU00221"/>
    </source>
</evidence>
<feature type="compositionally biased region" description="Gly residues" evidence="3">
    <location>
        <begin position="652"/>
        <end position="666"/>
    </location>
</feature>
<name>A0A0G4I6A7_9ALVE</name>
<evidence type="ECO:0000256" key="3">
    <source>
        <dbReference type="SAM" id="MobiDB-lite"/>
    </source>
</evidence>
<dbReference type="PROSITE" id="PS50082">
    <property type="entry name" value="WD_REPEATS_2"/>
    <property type="match status" value="1"/>
</dbReference>
<feature type="compositionally biased region" description="Gly residues" evidence="3">
    <location>
        <begin position="290"/>
        <end position="302"/>
    </location>
</feature>
<evidence type="ECO:0000256" key="2">
    <source>
        <dbReference type="SAM" id="Coils"/>
    </source>
</evidence>
<organism evidence="4">
    <name type="scientific">Chromera velia CCMP2878</name>
    <dbReference type="NCBI Taxonomy" id="1169474"/>
    <lineage>
        <taxon>Eukaryota</taxon>
        <taxon>Sar</taxon>
        <taxon>Alveolata</taxon>
        <taxon>Colpodellida</taxon>
        <taxon>Chromeraceae</taxon>
        <taxon>Chromera</taxon>
    </lineage>
</organism>
<dbReference type="Gene3D" id="2.130.10.10">
    <property type="entry name" value="YVTN repeat-like/Quinoprotein amine dehydrogenase"/>
    <property type="match status" value="2"/>
</dbReference>
<dbReference type="PROSITE" id="PS50294">
    <property type="entry name" value="WD_REPEATS_REGION"/>
    <property type="match status" value="1"/>
</dbReference>
<protein>
    <submittedName>
        <fullName evidence="4">Uncharacterized protein</fullName>
    </submittedName>
</protein>
<dbReference type="InterPro" id="IPR015943">
    <property type="entry name" value="WD40/YVTN_repeat-like_dom_sf"/>
</dbReference>
<gene>
    <name evidence="4" type="ORF">Cvel_11320</name>
</gene>
<feature type="repeat" description="WD" evidence="1">
    <location>
        <begin position="709"/>
        <end position="741"/>
    </location>
</feature>
<feature type="compositionally biased region" description="Gly residues" evidence="3">
    <location>
        <begin position="616"/>
        <end position="625"/>
    </location>
</feature>
<dbReference type="InterPro" id="IPR001680">
    <property type="entry name" value="WD40_rpt"/>
</dbReference>
<sequence>MVKYYADSEPDQMMGENSHGGNMEPLPLDRILQDLVEWKRHALRERADMQENLDKLEAQLKSLESLNETREAYNKDLLKRICMLEMAVIRERKRMISGGRYAIPQVHSVTLTKPAARTTELWSSANAIHWLLSEFQEDIRRRGVDLPSEPPSEMNADEAAYLKRFAAIAATDARGAPFSLMDLEQLEQLPIPPWIDPSLPRPFRKARFLQETRYNQETPERKAQLRQQLLHLAAYCNKEGALGAALQHQQQQRRRMSGDGAALLAGGGLQDHHRGMHGGSGSSSSSSSAAGGGRGGPWGPDGAGPPHDADGGHVSGPDGSSGEGDEHEGGHMRDSRGGRDRLQSQRGGDWEMDRQERERERMERERDVHGERDNEDRAEEARFDQVLKQLCADFPPDISPQEMLKRVQEFHVLTLRRENEAALRRKEMERRDGSVPQLSREEMENDQKAEAFNRGMSRAIETMGQEQTLRIIRDRLCQILVERGSRQHQQQQAGRMRGRGGSSDQRGGGGHGHGGDRERERMADRGGGERELGGVVPPFPGDALGPSASTSSSSTAPSTISQGGGGVDERGEMAQRRAQRDHRDGPSGDPGAALPAPKHPHSGGASHGGSEAMDAEGGGSWGRMGSGHQHQHHGHPRGAEGARRGSPNAATGAGGVQAGGLEGVEGGEASRKRDRELKERERDREKAEGIHQSLAALWQLPEPWKPYRSLSHLDSVRCLDFEDSTRTLASVGEDGLAKLWDCSKMEFIWTDEISHRLSQDSWKSRAKPEEYDPFFESYIAFRDGSRPLLCCTWAEKQHLLCAGEDGQIRAYHAPPYERPHGYDSYAISDGSGHQARRFSRGKVGRPMEAVWAMATSKAERIVAAGSADGRVTLYACKGSAGGAETGSGGGGGKGDGLNFEEAYHTTHSLEEKWMVFAGRTGQRAGVDLPSSLSWHPRDQMLCVGFVSGEIVGYDFKEQDKEVWKVFTLDDADPNVRQTTAARVWRSKDGSAFGPTLVTDIVALSGSQGLVLTSHLDGYARLYDVRMKKNQSIKVGPQEVGVSSADADAALHNLILTTADGCIYQYDPRNAVKEVNKLKLHKQKNGEGILDFCWVGETAITAGADGNVWFIRVCPKGS</sequence>
<accession>A0A0G4I6A7</accession>
<dbReference type="InterPro" id="IPR036322">
    <property type="entry name" value="WD40_repeat_dom_sf"/>
</dbReference>
<dbReference type="EMBL" id="CDMZ01005274">
    <property type="protein sequence ID" value="CEM52506.1"/>
    <property type="molecule type" value="Genomic_DNA"/>
</dbReference>
<feature type="compositionally biased region" description="Basic and acidic residues" evidence="3">
    <location>
        <begin position="513"/>
        <end position="532"/>
    </location>
</feature>
<dbReference type="PANTHER" id="PTHR15653:SF0">
    <property type="entry name" value="CONNECTOR OF KINASE TO AP-1, ISOFORM E"/>
    <property type="match status" value="1"/>
</dbReference>
<feature type="region of interest" description="Disordered" evidence="3">
    <location>
        <begin position="1"/>
        <end position="22"/>
    </location>
</feature>
<dbReference type="AlphaFoldDB" id="A0A0G4I6A7"/>
<dbReference type="InterPro" id="IPR051488">
    <property type="entry name" value="WD_repeat_striatin"/>
</dbReference>
<dbReference type="SMART" id="SM00320">
    <property type="entry name" value="WD40"/>
    <property type="match status" value="6"/>
</dbReference>
<dbReference type="PANTHER" id="PTHR15653">
    <property type="entry name" value="STRIATIN"/>
    <property type="match status" value="1"/>
</dbReference>
<dbReference type="SUPFAM" id="SSF50978">
    <property type="entry name" value="WD40 repeat-like"/>
    <property type="match status" value="1"/>
</dbReference>
<feature type="compositionally biased region" description="Low complexity" evidence="3">
    <location>
        <begin position="546"/>
        <end position="559"/>
    </location>
</feature>
<feature type="region of interest" description="Disordered" evidence="3">
    <location>
        <begin position="246"/>
        <end position="380"/>
    </location>
</feature>
<feature type="region of interest" description="Disordered" evidence="3">
    <location>
        <begin position="425"/>
        <end position="446"/>
    </location>
</feature>
<feature type="compositionally biased region" description="Basic and acidic residues" evidence="3">
    <location>
        <begin position="327"/>
        <end position="380"/>
    </location>
</feature>
<feature type="region of interest" description="Disordered" evidence="3">
    <location>
        <begin position="483"/>
        <end position="688"/>
    </location>
</feature>